<dbReference type="PANTHER" id="PTHR39419:SF1">
    <property type="entry name" value="SLL0814 PROTEIN"/>
    <property type="match status" value="1"/>
</dbReference>
<feature type="transmembrane region" description="Helical" evidence="2">
    <location>
        <begin position="181"/>
        <end position="199"/>
    </location>
</feature>
<keyword evidence="2" id="KW-1133">Transmembrane helix</keyword>
<dbReference type="AlphaFoldDB" id="A0AA44UTZ5"/>
<gene>
    <name evidence="3" type="ORF">ATL51_5243</name>
</gene>
<protein>
    <submittedName>
        <fullName evidence="3">Membrane protein</fullName>
    </submittedName>
</protein>
<dbReference type="InterPro" id="IPR007354">
    <property type="entry name" value="CruF-like"/>
</dbReference>
<dbReference type="Proteomes" id="UP000232453">
    <property type="component" value="Unassembled WGS sequence"/>
</dbReference>
<name>A0AA44UTZ5_PSEA5</name>
<feature type="transmembrane region" description="Helical" evidence="2">
    <location>
        <begin position="133"/>
        <end position="151"/>
    </location>
</feature>
<proteinExistence type="predicted"/>
<keyword evidence="2" id="KW-0472">Membrane</keyword>
<feature type="transmembrane region" description="Helical" evidence="2">
    <location>
        <begin position="109"/>
        <end position="126"/>
    </location>
</feature>
<evidence type="ECO:0000313" key="4">
    <source>
        <dbReference type="Proteomes" id="UP000232453"/>
    </source>
</evidence>
<feature type="transmembrane region" description="Helical" evidence="2">
    <location>
        <begin position="234"/>
        <end position="252"/>
    </location>
</feature>
<dbReference type="PANTHER" id="PTHR39419">
    <property type="entry name" value="SLL0814 PROTEIN"/>
    <property type="match status" value="1"/>
</dbReference>
<evidence type="ECO:0000256" key="2">
    <source>
        <dbReference type="SAM" id="Phobius"/>
    </source>
</evidence>
<dbReference type="RefSeq" id="WP_100880213.1">
    <property type="nucleotide sequence ID" value="NZ_PHUJ01000003.1"/>
</dbReference>
<feature type="region of interest" description="Disordered" evidence="1">
    <location>
        <begin position="260"/>
        <end position="309"/>
    </location>
</feature>
<feature type="transmembrane region" description="Helical" evidence="2">
    <location>
        <begin position="12"/>
        <end position="30"/>
    </location>
</feature>
<comment type="caution">
    <text evidence="3">The sequence shown here is derived from an EMBL/GenBank/DDBJ whole genome shotgun (WGS) entry which is preliminary data.</text>
</comment>
<organism evidence="3 4">
    <name type="scientific">Pseudonocardia alni</name>
    <name type="common">Amycolata alni</name>
    <dbReference type="NCBI Taxonomy" id="33907"/>
    <lineage>
        <taxon>Bacteria</taxon>
        <taxon>Bacillati</taxon>
        <taxon>Actinomycetota</taxon>
        <taxon>Actinomycetes</taxon>
        <taxon>Pseudonocardiales</taxon>
        <taxon>Pseudonocardiaceae</taxon>
        <taxon>Pseudonocardia</taxon>
    </lineage>
</organism>
<evidence type="ECO:0000313" key="3">
    <source>
        <dbReference type="EMBL" id="PKB33479.1"/>
    </source>
</evidence>
<reference evidence="3 4" key="1">
    <citation type="submission" date="2017-11" db="EMBL/GenBank/DDBJ databases">
        <title>Sequencing the genomes of 1000 actinobacteria strains.</title>
        <authorList>
            <person name="Klenk H.-P."/>
        </authorList>
    </citation>
    <scope>NUCLEOTIDE SEQUENCE [LARGE SCALE GENOMIC DNA]</scope>
    <source>
        <strain evidence="3 4">DSM 44104</strain>
    </source>
</reference>
<sequence length="309" mass="31634">MALAASPRALRTALPAWVLVAGAVTVQILYPLTPAPLRTSVTVLSVAVFFLAAVADVVRVHGTRGGLVLLGVAGGGGLVAESVGLATGWPFGDYAYTGTLGAEVAGVPLVVPMAWTMMAWPALVVGRALARRGPGVVAVGAFALAAWDVFLDPQMVDAGHWVWARPDPGLPLVPGIPLTNYAGWLVVSLLIVGTLHRALPGGPRRSGPAAALYLWVYASSVLAHLVFFGLPGSALVGGVLMGLVAVPYALVLRRDRAAHRPGARHRGAHDSAAHDSAAHDSAAHDSAAHESAARHPGGHGPHVRPGGTL</sequence>
<feature type="transmembrane region" description="Helical" evidence="2">
    <location>
        <begin position="67"/>
        <end position="89"/>
    </location>
</feature>
<feature type="compositionally biased region" description="Basic and acidic residues" evidence="1">
    <location>
        <begin position="268"/>
        <end position="293"/>
    </location>
</feature>
<evidence type="ECO:0000256" key="1">
    <source>
        <dbReference type="SAM" id="MobiDB-lite"/>
    </source>
</evidence>
<dbReference type="EMBL" id="PHUJ01000003">
    <property type="protein sequence ID" value="PKB33479.1"/>
    <property type="molecule type" value="Genomic_DNA"/>
</dbReference>
<accession>A0AA44UTZ5</accession>
<feature type="transmembrane region" description="Helical" evidence="2">
    <location>
        <begin position="36"/>
        <end position="55"/>
    </location>
</feature>
<dbReference type="Pfam" id="PF04240">
    <property type="entry name" value="Caroten_synth"/>
    <property type="match status" value="1"/>
</dbReference>
<feature type="transmembrane region" description="Helical" evidence="2">
    <location>
        <begin position="211"/>
        <end position="228"/>
    </location>
</feature>
<keyword evidence="2" id="KW-0812">Transmembrane</keyword>